<evidence type="ECO:0000256" key="17">
    <source>
        <dbReference type="ARBA" id="ARBA00023242"/>
    </source>
</evidence>
<dbReference type="Gene3D" id="3.90.1150.220">
    <property type="match status" value="1"/>
</dbReference>
<evidence type="ECO:0000256" key="13">
    <source>
        <dbReference type="ARBA" id="ARBA00022833"/>
    </source>
</evidence>
<dbReference type="InterPro" id="IPR002219">
    <property type="entry name" value="PKC_DAG/PE"/>
</dbReference>
<dbReference type="InterPro" id="IPR011513">
    <property type="entry name" value="Nse1"/>
</dbReference>
<keyword evidence="9 19" id="KW-0479">Metal-binding</keyword>
<feature type="domain" description="RING-type" evidence="21">
    <location>
        <begin position="184"/>
        <end position="222"/>
    </location>
</feature>
<comment type="catalytic activity">
    <reaction evidence="1 19">
        <text>S-ubiquitinyl-[E2 ubiquitin-conjugating enzyme]-L-cysteine + [acceptor protein]-L-lysine = [E2 ubiquitin-conjugating enzyme]-L-cysteine + N(6)-ubiquitinyl-[acceptor protein]-L-lysine.</text>
        <dbReference type="EC" id="2.3.2.27"/>
    </reaction>
</comment>
<evidence type="ECO:0000256" key="8">
    <source>
        <dbReference type="ARBA" id="ARBA00022679"/>
    </source>
</evidence>
<comment type="subcellular location">
    <subcellularLocation>
        <location evidence="3">Chromosome</location>
    </subcellularLocation>
    <subcellularLocation>
        <location evidence="2 19">Nucleus</location>
    </subcellularLocation>
</comment>
<keyword evidence="12 19" id="KW-0833">Ubl conjugation pathway</keyword>
<dbReference type="AlphaFoldDB" id="A0A484BAT5"/>
<evidence type="ECO:0000256" key="5">
    <source>
        <dbReference type="ARBA" id="ARBA00012483"/>
    </source>
</evidence>
<dbReference type="GO" id="GO:0030915">
    <property type="term" value="C:Smc5-Smc6 complex"/>
    <property type="evidence" value="ECO:0007669"/>
    <property type="project" value="UniProtKB-UniRule"/>
</dbReference>
<evidence type="ECO:0000256" key="9">
    <source>
        <dbReference type="ARBA" id="ARBA00022723"/>
    </source>
</evidence>
<organism evidence="22 23">
    <name type="scientific">Drosophila navojoa</name>
    <name type="common">Fruit fly</name>
    <dbReference type="NCBI Taxonomy" id="7232"/>
    <lineage>
        <taxon>Eukaryota</taxon>
        <taxon>Metazoa</taxon>
        <taxon>Ecdysozoa</taxon>
        <taxon>Arthropoda</taxon>
        <taxon>Hexapoda</taxon>
        <taxon>Insecta</taxon>
        <taxon>Pterygota</taxon>
        <taxon>Neoptera</taxon>
        <taxon>Endopterygota</taxon>
        <taxon>Diptera</taxon>
        <taxon>Brachycera</taxon>
        <taxon>Muscomorpha</taxon>
        <taxon>Ephydroidea</taxon>
        <taxon>Drosophilidae</taxon>
        <taxon>Drosophila</taxon>
    </lineage>
</organism>
<protein>
    <recommendedName>
        <fullName evidence="6 19">Non-structural maintenance of chromosomes element 1 homolog</fullName>
        <ecNumber evidence="5 19">2.3.2.27</ecNumber>
    </recommendedName>
</protein>
<dbReference type="Gene3D" id="3.30.40.10">
    <property type="entry name" value="Zinc/RING finger domain, C3HC4 (zinc finger)"/>
    <property type="match status" value="1"/>
</dbReference>
<dbReference type="Proteomes" id="UP000295192">
    <property type="component" value="Unassembled WGS sequence"/>
</dbReference>
<dbReference type="InterPro" id="IPR036388">
    <property type="entry name" value="WH-like_DNA-bd_sf"/>
</dbReference>
<evidence type="ECO:0000256" key="7">
    <source>
        <dbReference type="ARBA" id="ARBA00022454"/>
    </source>
</evidence>
<dbReference type="OrthoDB" id="185455at2759"/>
<evidence type="ECO:0000313" key="22">
    <source>
        <dbReference type="EMBL" id="TDG45966.1"/>
    </source>
</evidence>
<evidence type="ECO:0000256" key="2">
    <source>
        <dbReference type="ARBA" id="ARBA00004123"/>
    </source>
</evidence>
<keyword evidence="17 19" id="KW-0539">Nucleus</keyword>
<keyword evidence="13 19" id="KW-0862">Zinc</keyword>
<keyword evidence="15 19" id="KW-0233">DNA recombination</keyword>
<proteinExistence type="inferred from homology"/>
<keyword evidence="7" id="KW-0158">Chromosome</keyword>
<dbReference type="InterPro" id="IPR001841">
    <property type="entry name" value="Znf_RING"/>
</dbReference>
<keyword evidence="11 18" id="KW-0863">Zinc-finger</keyword>
<keyword evidence="14" id="KW-0832">Ubl conjugation</keyword>
<dbReference type="STRING" id="7232.A0A484BAT5"/>
<dbReference type="OMA" id="ACINHSC"/>
<keyword evidence="10 19" id="KW-0227">DNA damage</keyword>
<dbReference type="PROSITE" id="PS50081">
    <property type="entry name" value="ZF_DAG_PE_2"/>
    <property type="match status" value="1"/>
</dbReference>
<gene>
    <name evidence="22" type="ORF">AWZ03_007686</name>
</gene>
<evidence type="ECO:0000313" key="23">
    <source>
        <dbReference type="Proteomes" id="UP000295192"/>
    </source>
</evidence>
<dbReference type="InterPro" id="IPR013083">
    <property type="entry name" value="Znf_RING/FYVE/PHD"/>
</dbReference>
<evidence type="ECO:0000256" key="19">
    <source>
        <dbReference type="RuleBase" id="RU368018"/>
    </source>
</evidence>
<evidence type="ECO:0000256" key="16">
    <source>
        <dbReference type="ARBA" id="ARBA00023204"/>
    </source>
</evidence>
<dbReference type="GO" id="GO:0000724">
    <property type="term" value="P:double-strand break repair via homologous recombination"/>
    <property type="evidence" value="ECO:0007669"/>
    <property type="project" value="TreeGrafter"/>
</dbReference>
<evidence type="ECO:0000256" key="4">
    <source>
        <dbReference type="ARBA" id="ARBA00010258"/>
    </source>
</evidence>
<keyword evidence="8 19" id="KW-0808">Transferase</keyword>
<dbReference type="PANTHER" id="PTHR20973">
    <property type="entry name" value="NON-SMC ELEMENT 1-RELATED"/>
    <property type="match status" value="1"/>
</dbReference>
<dbReference type="Pfam" id="PF07574">
    <property type="entry name" value="SMC_Nse1"/>
    <property type="match status" value="1"/>
</dbReference>
<evidence type="ECO:0000256" key="14">
    <source>
        <dbReference type="ARBA" id="ARBA00022843"/>
    </source>
</evidence>
<evidence type="ECO:0000256" key="15">
    <source>
        <dbReference type="ARBA" id="ARBA00023172"/>
    </source>
</evidence>
<reference evidence="22 23" key="1">
    <citation type="journal article" date="2019" name="J. Hered.">
        <title>An Improved Genome Assembly for Drosophila navojoa, the Basal Species in the mojavensis Cluster.</title>
        <authorList>
            <person name="Vanderlinde T."/>
            <person name="Dupim E.G."/>
            <person name="Nazario-Yepiz N.O."/>
            <person name="Carvalho A.B."/>
        </authorList>
    </citation>
    <scope>NUCLEOTIDE SEQUENCE [LARGE SCALE GENOMIC DNA]</scope>
    <source>
        <strain evidence="22">Navoj_Jal97</strain>
        <tissue evidence="22">Whole organism</tissue>
    </source>
</reference>
<dbReference type="GO" id="GO:0008270">
    <property type="term" value="F:zinc ion binding"/>
    <property type="evidence" value="ECO:0007669"/>
    <property type="project" value="UniProtKB-KW"/>
</dbReference>
<evidence type="ECO:0000256" key="12">
    <source>
        <dbReference type="ARBA" id="ARBA00022786"/>
    </source>
</evidence>
<comment type="subunit">
    <text evidence="19">Component of the Smc5-Smc6 complex.</text>
</comment>
<evidence type="ECO:0000259" key="20">
    <source>
        <dbReference type="PROSITE" id="PS50081"/>
    </source>
</evidence>
<dbReference type="EC" id="2.3.2.27" evidence="5 19"/>
<evidence type="ECO:0000256" key="3">
    <source>
        <dbReference type="ARBA" id="ARBA00004286"/>
    </source>
</evidence>
<comment type="similarity">
    <text evidence="4 19">Belongs to the NSE1 family.</text>
</comment>
<dbReference type="EMBL" id="LSRL02000068">
    <property type="protein sequence ID" value="TDG45966.1"/>
    <property type="molecule type" value="Genomic_DNA"/>
</dbReference>
<evidence type="ECO:0000256" key="18">
    <source>
        <dbReference type="PROSITE-ProRule" id="PRU00175"/>
    </source>
</evidence>
<name>A0A484BAT5_DRONA</name>
<feature type="domain" description="Phorbol-ester/DAG-type" evidence="20">
    <location>
        <begin position="169"/>
        <end position="219"/>
    </location>
</feature>
<evidence type="ECO:0000256" key="6">
    <source>
        <dbReference type="ARBA" id="ARBA00019422"/>
    </source>
</evidence>
<keyword evidence="16 19" id="KW-0234">DNA repair</keyword>
<keyword evidence="23" id="KW-1185">Reference proteome</keyword>
<dbReference type="KEGG" id="dnv:108649753"/>
<dbReference type="Pfam" id="PF08746">
    <property type="entry name" value="zf-RING-like"/>
    <property type="match status" value="1"/>
</dbReference>
<evidence type="ECO:0000256" key="1">
    <source>
        <dbReference type="ARBA" id="ARBA00000900"/>
    </source>
</evidence>
<dbReference type="Gene3D" id="1.10.10.10">
    <property type="entry name" value="Winged helix-like DNA-binding domain superfamily/Winged helix DNA-binding domain"/>
    <property type="match status" value="1"/>
</dbReference>
<accession>A0A484BAT5</accession>
<comment type="caution">
    <text evidence="22">The sequence shown here is derived from an EMBL/GenBank/DDBJ whole genome shotgun (WGS) entry which is preliminary data.</text>
</comment>
<dbReference type="PANTHER" id="PTHR20973:SF0">
    <property type="entry name" value="NON-STRUCTURAL MAINTENANCE OF CHROMOSOMES ELEMENT 1 HOMOLOG"/>
    <property type="match status" value="1"/>
</dbReference>
<evidence type="ECO:0000256" key="10">
    <source>
        <dbReference type="ARBA" id="ARBA00022763"/>
    </source>
</evidence>
<dbReference type="GO" id="GO:0005634">
    <property type="term" value="C:nucleus"/>
    <property type="evidence" value="ECO:0007669"/>
    <property type="project" value="UniProtKB-SubCell"/>
</dbReference>
<evidence type="ECO:0000256" key="11">
    <source>
        <dbReference type="ARBA" id="ARBA00022771"/>
    </source>
</evidence>
<dbReference type="GO" id="GO:0061630">
    <property type="term" value="F:ubiquitin protein ligase activity"/>
    <property type="evidence" value="ECO:0007669"/>
    <property type="project" value="UniProtKB-EC"/>
</dbReference>
<evidence type="ECO:0000259" key="21">
    <source>
        <dbReference type="PROSITE" id="PS50089"/>
    </source>
</evidence>
<dbReference type="SUPFAM" id="SSF57850">
    <property type="entry name" value="RING/U-box"/>
    <property type="match status" value="1"/>
</dbReference>
<sequence>MEIVKRTFLRACINHSCLDHDQIDKILTPLCDQHQVTKPANQEALHEFAKSIENTIKDLNQSLTFMVHPVTGKEYLVFTITDATPDKQSHPGLTAEECFYFSILLEKLAQQDDCHIAWNEAYSDLDFKGSTKPPKKLRMQTLLQLWTEMGYFLESGDRLYLGPRSIVEFEFYLRSNFADTIKECALCKQLVLWDVKCTDCNTKIHRLCIRKYLRTRSNCPTCGNKWSTRLSQ</sequence>
<dbReference type="PROSITE" id="PS50089">
    <property type="entry name" value="ZF_RING_2"/>
    <property type="match status" value="1"/>
</dbReference>
<dbReference type="InterPro" id="IPR014857">
    <property type="entry name" value="Nse1_RING_C4HC3-type"/>
</dbReference>